<keyword evidence="6" id="KW-0460">Magnesium</keyword>
<organism evidence="8 9">
    <name type="scientific">Nocardia albiluteola</name>
    <dbReference type="NCBI Taxonomy" id="2842303"/>
    <lineage>
        <taxon>Bacteria</taxon>
        <taxon>Bacillati</taxon>
        <taxon>Actinomycetota</taxon>
        <taxon>Actinomycetes</taxon>
        <taxon>Mycobacteriales</taxon>
        <taxon>Nocardiaceae</taxon>
        <taxon>Nocardia</taxon>
    </lineage>
</organism>
<dbReference type="SUPFAM" id="SSF88723">
    <property type="entry name" value="PIN domain-like"/>
    <property type="match status" value="1"/>
</dbReference>
<evidence type="ECO:0000256" key="6">
    <source>
        <dbReference type="ARBA" id="ARBA00022842"/>
    </source>
</evidence>
<evidence type="ECO:0000256" key="1">
    <source>
        <dbReference type="ARBA" id="ARBA00001946"/>
    </source>
</evidence>
<reference evidence="8 9" key="1">
    <citation type="submission" date="2021-06" db="EMBL/GenBank/DDBJ databases">
        <title>Actinomycetes sequencing.</title>
        <authorList>
            <person name="Shan Q."/>
        </authorList>
    </citation>
    <scope>NUCLEOTIDE SEQUENCE [LARGE SCALE GENOMIC DNA]</scope>
    <source>
        <strain evidence="8 9">NEAU-G5</strain>
    </source>
</reference>
<dbReference type="EMBL" id="JAHKNI010000002">
    <property type="protein sequence ID" value="MBU3061764.1"/>
    <property type="molecule type" value="Genomic_DNA"/>
</dbReference>
<comment type="caution">
    <text evidence="8">The sequence shown here is derived from an EMBL/GenBank/DDBJ whole genome shotgun (WGS) entry which is preliminary data.</text>
</comment>
<evidence type="ECO:0000256" key="4">
    <source>
        <dbReference type="ARBA" id="ARBA00022723"/>
    </source>
</evidence>
<dbReference type="Gene3D" id="3.40.50.1010">
    <property type="entry name" value="5'-nuclease"/>
    <property type="match status" value="1"/>
</dbReference>
<keyword evidence="4" id="KW-0479">Metal-binding</keyword>
<keyword evidence="2" id="KW-1277">Toxin-antitoxin system</keyword>
<sequence>MAVSRAARGVLDTSIVAALSLFNPAQLPVESAITAVTLGELSRGPYATDDAVTRARRIAVLQHVEATFGEALPYDSEAARMFGLICAAVYAIGRQPRRRTADLMIAAISARYGLPLYTTNPKDFAGIDALVTVIPVARPDGATG</sequence>
<protein>
    <submittedName>
        <fullName evidence="8">Type II toxin-antitoxin system VapC family toxin</fullName>
    </submittedName>
</protein>
<comment type="cofactor">
    <cofactor evidence="1">
        <name>Mg(2+)</name>
        <dbReference type="ChEBI" id="CHEBI:18420"/>
    </cofactor>
</comment>
<dbReference type="InterPro" id="IPR050556">
    <property type="entry name" value="Type_II_TA_system_RNase"/>
</dbReference>
<evidence type="ECO:0000256" key="2">
    <source>
        <dbReference type="ARBA" id="ARBA00022649"/>
    </source>
</evidence>
<comment type="similarity">
    <text evidence="7">Belongs to the PINc/VapC protein family.</text>
</comment>
<accession>A0ABS6AUR6</accession>
<dbReference type="PANTHER" id="PTHR33653:SF1">
    <property type="entry name" value="RIBONUCLEASE VAPC2"/>
    <property type="match status" value="1"/>
</dbReference>
<gene>
    <name evidence="8" type="ORF">KO481_09535</name>
</gene>
<evidence type="ECO:0000256" key="5">
    <source>
        <dbReference type="ARBA" id="ARBA00022801"/>
    </source>
</evidence>
<dbReference type="InterPro" id="IPR029060">
    <property type="entry name" value="PIN-like_dom_sf"/>
</dbReference>
<dbReference type="Proteomes" id="UP000733379">
    <property type="component" value="Unassembled WGS sequence"/>
</dbReference>
<evidence type="ECO:0000256" key="3">
    <source>
        <dbReference type="ARBA" id="ARBA00022722"/>
    </source>
</evidence>
<evidence type="ECO:0000256" key="7">
    <source>
        <dbReference type="ARBA" id="ARBA00038093"/>
    </source>
</evidence>
<keyword evidence="9" id="KW-1185">Reference proteome</keyword>
<dbReference type="PANTHER" id="PTHR33653">
    <property type="entry name" value="RIBONUCLEASE VAPC2"/>
    <property type="match status" value="1"/>
</dbReference>
<proteinExistence type="inferred from homology"/>
<evidence type="ECO:0000313" key="8">
    <source>
        <dbReference type="EMBL" id="MBU3061764.1"/>
    </source>
</evidence>
<dbReference type="CDD" id="cd18732">
    <property type="entry name" value="PIN_MtVapC4-C5_like"/>
    <property type="match status" value="1"/>
</dbReference>
<name>A0ABS6AUR6_9NOCA</name>
<keyword evidence="3" id="KW-0540">Nuclease</keyword>
<keyword evidence="5" id="KW-0378">Hydrolase</keyword>
<evidence type="ECO:0000313" key="9">
    <source>
        <dbReference type="Proteomes" id="UP000733379"/>
    </source>
</evidence>